<reference evidence="1" key="1">
    <citation type="submission" date="2014-11" db="EMBL/GenBank/DDBJ databases">
        <authorList>
            <person name="Amaro Gonzalez C."/>
        </authorList>
    </citation>
    <scope>NUCLEOTIDE SEQUENCE</scope>
</reference>
<protein>
    <submittedName>
        <fullName evidence="1">Uncharacterized protein</fullName>
    </submittedName>
</protein>
<reference evidence="1" key="2">
    <citation type="journal article" date="2015" name="Fish Shellfish Immunol.">
        <title>Early steps in the European eel (Anguilla anguilla)-Vibrio vulnificus interaction in the gills: Role of the RtxA13 toxin.</title>
        <authorList>
            <person name="Callol A."/>
            <person name="Pajuelo D."/>
            <person name="Ebbesson L."/>
            <person name="Teles M."/>
            <person name="MacKenzie S."/>
            <person name="Amaro C."/>
        </authorList>
    </citation>
    <scope>NUCLEOTIDE SEQUENCE</scope>
</reference>
<organism evidence="1">
    <name type="scientific">Anguilla anguilla</name>
    <name type="common">European freshwater eel</name>
    <name type="synonym">Muraena anguilla</name>
    <dbReference type="NCBI Taxonomy" id="7936"/>
    <lineage>
        <taxon>Eukaryota</taxon>
        <taxon>Metazoa</taxon>
        <taxon>Chordata</taxon>
        <taxon>Craniata</taxon>
        <taxon>Vertebrata</taxon>
        <taxon>Euteleostomi</taxon>
        <taxon>Actinopterygii</taxon>
        <taxon>Neopterygii</taxon>
        <taxon>Teleostei</taxon>
        <taxon>Anguilliformes</taxon>
        <taxon>Anguillidae</taxon>
        <taxon>Anguilla</taxon>
    </lineage>
</organism>
<proteinExistence type="predicted"/>
<accession>A0A0E9XRU9</accession>
<evidence type="ECO:0000313" key="1">
    <source>
        <dbReference type="EMBL" id="JAI05162.1"/>
    </source>
</evidence>
<name>A0A0E9XRU9_ANGAN</name>
<sequence length="133" mass="14930">MTPGSHVSVRLSARLQETSSEWKSLPSVPDGDCRAEPIPCKFFFRQGSEKVMFKKKTHKNLHTLPNMPLWKLSHLENLVFCATLKHTLNTHTCSDVAHHIPRLFSTSARSLFFWIFPVAVSGSPAQMSRSAGP</sequence>
<dbReference type="EMBL" id="GBXM01003416">
    <property type="protein sequence ID" value="JAI05162.1"/>
    <property type="molecule type" value="Transcribed_RNA"/>
</dbReference>
<dbReference type="AlphaFoldDB" id="A0A0E9XRU9"/>